<evidence type="ECO:0000259" key="1">
    <source>
        <dbReference type="PROSITE" id="PS51737"/>
    </source>
</evidence>
<sequence length="503" mass="59080">MNETNVAQYLRMSTDHQQYSLFNQSQFISKYASENGMNIIHTYDDSGKSGVTTNRRDAFHQLIDDVVSGRINIKAVLVYDISRFGRFQKIDQYGYYTHQLEMHDVKIIYCANPIAEVDNDYADFQLFIGRKEASSFSRNLSQKVFIGQANLAGRGYHQGGPAGYGLRRMLVDESGIHKGILKYKEWKSIQTDRIILVVGPADEVAVVKWIYEQFVNVFKPERVIASELNRRGIVAEHGKKWTRGKIHEILTNEKYIGNNVYNRTSYRLKRRFIHNPQHEWIRCENAFEAIVSPEIFLQAQEVISNRSIYLSNEELLGKLVELFKTKGKLSGIIIDEDDDTPSSSVYRKRFGGLLQAYKLINYKPKHDYDYLRINSLLREKYRDLIETLILNITEQGCYVDYNEESKLFTINDEVKISVIISRCFMSNTRKRWKIRFERKYSYDICIVVRLDSQNVNTKDYYIFPSIEVLERQLIFENVNPYQLEFYRFDALSPFLQILRREII</sequence>
<dbReference type="PANTHER" id="PTHR30461">
    <property type="entry name" value="DNA-INVERTASE FROM LAMBDOID PROPHAGE"/>
    <property type="match status" value="1"/>
</dbReference>
<proteinExistence type="predicted"/>
<dbReference type="GeneID" id="93389730"/>
<dbReference type="PANTHER" id="PTHR30461:SF23">
    <property type="entry name" value="DNA RECOMBINASE-RELATED"/>
    <property type="match status" value="1"/>
</dbReference>
<dbReference type="InterPro" id="IPR011109">
    <property type="entry name" value="DNA_bind_recombinase_dom"/>
</dbReference>
<dbReference type="InterPro" id="IPR038109">
    <property type="entry name" value="DNA_bind_recomb_sf"/>
</dbReference>
<dbReference type="Gene3D" id="3.90.1750.20">
    <property type="entry name" value="Putative Large Serine Recombinase, Chain B, Domain 2"/>
    <property type="match status" value="1"/>
</dbReference>
<dbReference type="Pfam" id="PF00239">
    <property type="entry name" value="Resolvase"/>
    <property type="match status" value="1"/>
</dbReference>
<dbReference type="Proteomes" id="UP000584405">
    <property type="component" value="Unassembled WGS sequence"/>
</dbReference>
<dbReference type="AlphaFoldDB" id="A0AAW3RTZ8"/>
<dbReference type="Pfam" id="PF07508">
    <property type="entry name" value="Recombinase"/>
    <property type="match status" value="1"/>
</dbReference>
<dbReference type="CDD" id="cd00338">
    <property type="entry name" value="Ser_Recombinase"/>
    <property type="match status" value="1"/>
</dbReference>
<dbReference type="RefSeq" id="WP_109491833.1">
    <property type="nucleotide sequence ID" value="NZ_CAKLIF010000033.1"/>
</dbReference>
<dbReference type="EMBL" id="JACDRT010000007">
    <property type="protein sequence ID" value="MBA0159436.1"/>
    <property type="molecule type" value="Genomic_DNA"/>
</dbReference>
<dbReference type="PROSITE" id="PS51737">
    <property type="entry name" value="RECOMBINASE_DNA_BIND"/>
    <property type="match status" value="1"/>
</dbReference>
<feature type="domain" description="Recombinase" evidence="1">
    <location>
        <begin position="185"/>
        <end position="309"/>
    </location>
</feature>
<organism evidence="2 3">
    <name type="scientific">Pectobacterium versatile</name>
    <dbReference type="NCBI Taxonomy" id="2488639"/>
    <lineage>
        <taxon>Bacteria</taxon>
        <taxon>Pseudomonadati</taxon>
        <taxon>Pseudomonadota</taxon>
        <taxon>Gammaproteobacteria</taxon>
        <taxon>Enterobacterales</taxon>
        <taxon>Pectobacteriaceae</taxon>
        <taxon>Pectobacterium</taxon>
    </lineage>
</organism>
<accession>A0AAW3RTZ8</accession>
<evidence type="ECO:0000313" key="2">
    <source>
        <dbReference type="EMBL" id="MBA0159436.1"/>
    </source>
</evidence>
<dbReference type="InterPro" id="IPR050639">
    <property type="entry name" value="SSR_resolvase"/>
</dbReference>
<dbReference type="GO" id="GO:0003677">
    <property type="term" value="F:DNA binding"/>
    <property type="evidence" value="ECO:0007669"/>
    <property type="project" value="InterPro"/>
</dbReference>
<dbReference type="SMART" id="SM00857">
    <property type="entry name" value="Resolvase"/>
    <property type="match status" value="1"/>
</dbReference>
<dbReference type="SUPFAM" id="SSF53041">
    <property type="entry name" value="Resolvase-like"/>
    <property type="match status" value="1"/>
</dbReference>
<gene>
    <name evidence="2" type="ORF">H0253_11355</name>
</gene>
<dbReference type="GO" id="GO:0000150">
    <property type="term" value="F:DNA strand exchange activity"/>
    <property type="evidence" value="ECO:0007669"/>
    <property type="project" value="InterPro"/>
</dbReference>
<reference evidence="2 3" key="1">
    <citation type="submission" date="2020-07" db="EMBL/GenBank/DDBJ databases">
        <title>Updated taxonomy of Pectobacterium genus in the CIRM-CFBP bacterial collection: when new species reveal old endemic population.</title>
        <authorList>
            <person name="Pedron J."/>
            <person name="Barny M.A."/>
            <person name="Portier P."/>
        </authorList>
    </citation>
    <scope>NUCLEOTIDE SEQUENCE [LARGE SCALE GENOMIC DNA]</scope>
    <source>
        <strain evidence="2 3">CFBP5669</strain>
    </source>
</reference>
<dbReference type="InterPro" id="IPR036162">
    <property type="entry name" value="Resolvase-like_N_sf"/>
</dbReference>
<protein>
    <submittedName>
        <fullName evidence="2">Recombinase family protein</fullName>
    </submittedName>
</protein>
<comment type="caution">
    <text evidence="2">The sequence shown here is derived from an EMBL/GenBank/DDBJ whole genome shotgun (WGS) entry which is preliminary data.</text>
</comment>
<dbReference type="InterPro" id="IPR006119">
    <property type="entry name" value="Resolv_N"/>
</dbReference>
<dbReference type="Gene3D" id="3.40.50.1390">
    <property type="entry name" value="Resolvase, N-terminal catalytic domain"/>
    <property type="match status" value="1"/>
</dbReference>
<name>A0AAW3RTZ8_9GAMM</name>
<evidence type="ECO:0000313" key="3">
    <source>
        <dbReference type="Proteomes" id="UP000584405"/>
    </source>
</evidence>